<organism evidence="16 17">
    <name type="scientific">Steccherinum ochraceum</name>
    <dbReference type="NCBI Taxonomy" id="92696"/>
    <lineage>
        <taxon>Eukaryota</taxon>
        <taxon>Fungi</taxon>
        <taxon>Dikarya</taxon>
        <taxon>Basidiomycota</taxon>
        <taxon>Agaricomycotina</taxon>
        <taxon>Agaricomycetes</taxon>
        <taxon>Polyporales</taxon>
        <taxon>Steccherinaceae</taxon>
        <taxon>Steccherinum</taxon>
    </lineage>
</organism>
<comment type="caution">
    <text evidence="16">The sequence shown here is derived from an EMBL/GenBank/DDBJ whole genome shotgun (WGS) entry which is preliminary data.</text>
</comment>
<evidence type="ECO:0000256" key="9">
    <source>
        <dbReference type="ARBA" id="ARBA00023180"/>
    </source>
</evidence>
<comment type="similarity">
    <text evidence="2 13">Belongs to the glycosyl hydrolase 35 family.</text>
</comment>
<dbReference type="InterPro" id="IPR037110">
    <property type="entry name" value="Betagal_dom2_sf"/>
</dbReference>
<dbReference type="Gene3D" id="2.60.390.10">
    <property type="entry name" value="Beta-galactosidase, domain 3"/>
    <property type="match status" value="1"/>
</dbReference>
<dbReference type="Pfam" id="PF13364">
    <property type="entry name" value="BetaGal_ABD2"/>
    <property type="match status" value="2"/>
</dbReference>
<dbReference type="InterPro" id="IPR025300">
    <property type="entry name" value="BetaGal_jelly_roll_dom"/>
</dbReference>
<accession>A0A4R0RQY8</accession>
<dbReference type="STRING" id="92696.A0A4R0RQY8"/>
<dbReference type="Gene3D" id="2.102.20.10">
    <property type="entry name" value="Beta-galactosidase, domain 2"/>
    <property type="match status" value="1"/>
</dbReference>
<dbReference type="InterPro" id="IPR001944">
    <property type="entry name" value="Glycoside_Hdrlase_35"/>
</dbReference>
<dbReference type="InterPro" id="IPR001849">
    <property type="entry name" value="PH_domain"/>
</dbReference>
<keyword evidence="10 12" id="KW-0326">Glycosidase</keyword>
<dbReference type="Gene3D" id="1.25.10.10">
    <property type="entry name" value="Leucine-rich Repeat Variant"/>
    <property type="match status" value="1"/>
</dbReference>
<dbReference type="Pfam" id="PF13363">
    <property type="entry name" value="BetaGal_dom3"/>
    <property type="match status" value="1"/>
</dbReference>
<dbReference type="Pfam" id="PF01301">
    <property type="entry name" value="Glyco_hydro_35"/>
    <property type="match status" value="1"/>
</dbReference>
<evidence type="ECO:0000256" key="1">
    <source>
        <dbReference type="ARBA" id="ARBA00001412"/>
    </source>
</evidence>
<dbReference type="Pfam" id="PF11841">
    <property type="entry name" value="ELMO_ARM"/>
    <property type="match status" value="1"/>
</dbReference>
<evidence type="ECO:0000313" key="17">
    <source>
        <dbReference type="Proteomes" id="UP000292702"/>
    </source>
</evidence>
<dbReference type="SMART" id="SM01029">
    <property type="entry name" value="BetaGal_dom2"/>
    <property type="match status" value="1"/>
</dbReference>
<evidence type="ECO:0000256" key="2">
    <source>
        <dbReference type="ARBA" id="ARBA00009809"/>
    </source>
</evidence>
<dbReference type="Gene3D" id="2.30.29.30">
    <property type="entry name" value="Pleckstrin-homology domain (PH domain)/Phosphotyrosine-binding domain (PTB)"/>
    <property type="match status" value="1"/>
</dbReference>
<dbReference type="GO" id="GO:0006915">
    <property type="term" value="P:apoptotic process"/>
    <property type="evidence" value="ECO:0007669"/>
    <property type="project" value="UniProtKB-KW"/>
</dbReference>
<gene>
    <name evidence="16" type="ORF">EIP91_006848</name>
</gene>
<evidence type="ECO:0000256" key="5">
    <source>
        <dbReference type="ARBA" id="ARBA00022729"/>
    </source>
</evidence>
<keyword evidence="7" id="KW-0581">Phagocytosis</keyword>
<keyword evidence="4" id="KW-0053">Apoptosis</keyword>
<evidence type="ECO:0000256" key="4">
    <source>
        <dbReference type="ARBA" id="ARBA00022703"/>
    </source>
</evidence>
<sequence>MATAGPSTDDGSRRGAQLAASSSTSPTTPPTANTNGASSSTAPPRSTTGLTPTNTVTTKDGLTVRARIEPTLPVDDVVRLLCINLKMKDPPGWFALRDENDELVTNDNLRKKILGKVNLKLVNAPAIEAADLVEKLASRDQKLAYTLNSLRKFVKEEQFAKEFLNRDGLRELIYVINGSHGNILAYALTAMQHLMELDHGWGELDDAFILRVVQILSSEQSLINVCRPATAILKKLVEADPAAAPGPHVGSSKAPPPPPPGSVYCYGFEVVYQQMKKESRLLETVVNRLGSADTTMALYSDIHWEEFFDKLQRLHVHKAVIGLMSSHTIEDLTSCILDFQANVVRMTHRKKTCLVDPEMEPAHAEALNYIWMNSRLKEETDAQGGVLKWRKLGFDTEDIMQEFSEVGVWGLDCFRYFVAKDPDYFSKVVQEQLSRPEERRCPIAKASNEVVDLLSEHWAIFGPGYSTSTTFQPFFLNAGKVHALATHFFLRMWNESGASRGDFPRVVALARSQVKVALRKENVRPWHEVEAEFLECEYRAVRDRQMQELEAEDDVMSKVPVRNLKAKLYKESFEFVRQQRIHCLLQGAWFMNALPMATNVPRDTIRRPTRPWRFIRLDSGLRYLHYVDSAVKFVVRNGLEDLPERIDISLINEIATGSCAPFPNALGGEPNAVGAGASPMQASPLSFALLSAGGGMLAAQVAPDQSRWADWTDGLNMLRRDGGHVASQETEMFVQALTEIGLKVRLLNLSGDMADIPSGIVAGAPPANNAVTWDPHSLFIHGQRTFILSAEVHPWRQPNPELWADILQKVRANGFNTVSIYVNWALHYPTPDTNKGQGDFQTGTYRDVQRFIDEVKKAGLWLIARPGPYINGETTGGGFPGWLGNIAGSLRTDNANYKAGWTPYMTRISQIIAKNQVTNGGPIILVQAENEFSAGSGRSDYMQDIIDLHRANGVTVPITHNDQHAGATGNFSPDLPGTGRVNIYCGDSYPQGSSHWSQPQAVYYSNHEAVAHSNPLCLAEFGGGFLLGWGSVGFGGTGYEKYSGDLTNATYENVFYKDTYAQTTTILNVYMLYGGTNWGQTLEPTVYSSYDYGGGINENRVATTKMNEMRLQGLFLRVARDLLGSNMIANGTTYTSSSLVYTTELRNPDTNGAFYIVRHNDATSEALTTTKVNISTSAGALTIPQTGDLTLDGRESKILVTDFVFGQSNTRVLYSTAEIMTWTTINNQDYIIIYAPSKQTGETVLAFSSQPSVDTTNAIGVNASATGNNVTLNYSLGDPAFTNIRAGGKTVVVVTMQKETALNWHAVDIPGSGTFGNYFSIGTNQSVLVGGPYLVRTASLEQRTTLALTGDLDEATDIEIIAPSLITAVSWNDQKLSLKKTGRSTYTASLSAPRAVQLPSLNPLKWKVSGSLPEISPDFNDSSFIAADQTTTNYTNLLPLAGDHVLYSQQYGFYGGNLIWRGHFNASGQETAFNLTVQGGLVFGYSAFLNGVFLGSSPGSTTASVVNNIWQIANGTLRVGQDNVLTVLQDHMGIVETSTSGGKEPRGIRGYSIIGGNTTFTQWKLQGNQGGAANAPDTVRGYLNEGGLWAERIGAHLPNYPDSTWATGNPLSGVKGAGVNFYRTTFNPNIPEGLDVPVRLSITPSDKSSNFRVQVYLNGWQLGKYINNIGPQTVFVLPAGILRPRSTNTLALSVWSLDASGATIAGLSLISDGTFSTASDIKDYTLPPDYTAQKHLRPAGKAQNPM</sequence>
<dbReference type="Pfam" id="PF04727">
    <property type="entry name" value="ELMO_CED12"/>
    <property type="match status" value="1"/>
</dbReference>
<dbReference type="Pfam" id="PF16457">
    <property type="entry name" value="PH_12"/>
    <property type="match status" value="1"/>
</dbReference>
<dbReference type="InterPro" id="IPR019801">
    <property type="entry name" value="Glyco_hydro_35_CS"/>
</dbReference>
<dbReference type="InterPro" id="IPR008979">
    <property type="entry name" value="Galactose-bd-like_sf"/>
</dbReference>
<dbReference type="EMBL" id="RWJN01000037">
    <property type="protein sequence ID" value="TCD69623.1"/>
    <property type="molecule type" value="Genomic_DNA"/>
</dbReference>
<evidence type="ECO:0000256" key="3">
    <source>
        <dbReference type="ARBA" id="ARBA00012756"/>
    </source>
</evidence>
<keyword evidence="8" id="KW-0729">SH3-binding</keyword>
<evidence type="ECO:0000256" key="11">
    <source>
        <dbReference type="ARBA" id="ARBA00024863"/>
    </source>
</evidence>
<comment type="catalytic activity">
    <reaction evidence="1 12">
        <text>Hydrolysis of terminal non-reducing beta-D-galactose residues in beta-D-galactosides.</text>
        <dbReference type="EC" id="3.2.1.23"/>
    </reaction>
</comment>
<dbReference type="InterPro" id="IPR036833">
    <property type="entry name" value="BetaGal_dom3_sf"/>
</dbReference>
<dbReference type="InterPro" id="IPR011989">
    <property type="entry name" value="ARM-like"/>
</dbReference>
<dbReference type="GO" id="GO:0004565">
    <property type="term" value="F:beta-galactosidase activity"/>
    <property type="evidence" value="ECO:0007669"/>
    <property type="project" value="UniProtKB-EC"/>
</dbReference>
<dbReference type="InterPro" id="IPR018954">
    <property type="entry name" value="Betagal_dom2"/>
</dbReference>
<evidence type="ECO:0000259" key="15">
    <source>
        <dbReference type="PROSITE" id="PS51335"/>
    </source>
</evidence>
<evidence type="ECO:0000256" key="8">
    <source>
        <dbReference type="ARBA" id="ARBA00023036"/>
    </source>
</evidence>
<evidence type="ECO:0000313" key="16">
    <source>
        <dbReference type="EMBL" id="TCD69623.1"/>
    </source>
</evidence>
<evidence type="ECO:0000256" key="10">
    <source>
        <dbReference type="ARBA" id="ARBA00023295"/>
    </source>
</evidence>
<evidence type="ECO:0000256" key="14">
    <source>
        <dbReference type="SAM" id="MobiDB-lite"/>
    </source>
</evidence>
<comment type="function">
    <text evidence="11">Involved in cytoskeletal rearrangements required for phagocytosis of apoptotic cells and cell motility. Acts in association with DOCK1 and CRK. Was initially proposed to be required in complex with DOCK1 to activate Rac Rho small GTPases. May enhance the guanine nucleotide exchange factor (GEF) activity of DOCK1.</text>
</comment>
<dbReference type="InterPro" id="IPR024574">
    <property type="entry name" value="ELMO_ARM"/>
</dbReference>
<dbReference type="InterPro" id="IPR006816">
    <property type="entry name" value="ELMO_dom"/>
</dbReference>
<dbReference type="InterPro" id="IPR011993">
    <property type="entry name" value="PH-like_dom_sf"/>
</dbReference>
<dbReference type="SUPFAM" id="SSF51445">
    <property type="entry name" value="(Trans)glycosidases"/>
    <property type="match status" value="1"/>
</dbReference>
<dbReference type="SUPFAM" id="SSF117100">
    <property type="entry name" value="Beta-galactosidase LacA, domain 3"/>
    <property type="match status" value="1"/>
</dbReference>
<evidence type="ECO:0000256" key="13">
    <source>
        <dbReference type="RuleBase" id="RU003679"/>
    </source>
</evidence>
<feature type="domain" description="ELMO" evidence="15">
    <location>
        <begin position="362"/>
        <end position="518"/>
    </location>
</feature>
<reference evidence="16 17" key="1">
    <citation type="submission" date="2018-11" db="EMBL/GenBank/DDBJ databases">
        <title>Genome assembly of Steccherinum ochraceum LE-BIN_3174, the white-rot fungus of the Steccherinaceae family (The Residual Polyporoid clade, Polyporales, Basidiomycota).</title>
        <authorList>
            <person name="Fedorova T.V."/>
            <person name="Glazunova O.A."/>
            <person name="Landesman E.O."/>
            <person name="Moiseenko K.V."/>
            <person name="Psurtseva N.V."/>
            <person name="Savinova O.S."/>
            <person name="Shakhova N.V."/>
            <person name="Tyazhelova T.V."/>
            <person name="Vasina D.V."/>
        </authorList>
    </citation>
    <scope>NUCLEOTIDE SEQUENCE [LARGE SCALE GENOMIC DNA]</scope>
    <source>
        <strain evidence="16 17">LE-BIN_3174</strain>
    </source>
</reference>
<evidence type="ECO:0000256" key="7">
    <source>
        <dbReference type="ARBA" id="ARBA00022907"/>
    </source>
</evidence>
<dbReference type="GO" id="GO:0017124">
    <property type="term" value="F:SH3 domain binding"/>
    <property type="evidence" value="ECO:0007669"/>
    <property type="project" value="UniProtKB-KW"/>
</dbReference>
<dbReference type="SUPFAM" id="SSF51011">
    <property type="entry name" value="Glycosyl hydrolase domain"/>
    <property type="match status" value="1"/>
</dbReference>
<dbReference type="Proteomes" id="UP000292702">
    <property type="component" value="Unassembled WGS sequence"/>
</dbReference>
<dbReference type="SUPFAM" id="SSF49785">
    <property type="entry name" value="Galactose-binding domain-like"/>
    <property type="match status" value="2"/>
</dbReference>
<protein>
    <recommendedName>
        <fullName evidence="3 12">Beta-galactosidase</fullName>
        <ecNumber evidence="3 12">3.2.1.23</ecNumber>
    </recommendedName>
</protein>
<dbReference type="Gene3D" id="3.20.20.80">
    <property type="entry name" value="Glycosidases"/>
    <property type="match status" value="1"/>
</dbReference>
<dbReference type="EC" id="3.2.1.23" evidence="3 12"/>
<keyword evidence="5" id="KW-0732">Signal</keyword>
<proteinExistence type="inferred from homology"/>
<dbReference type="PROSITE" id="PS51335">
    <property type="entry name" value="ELMO"/>
    <property type="match status" value="1"/>
</dbReference>
<dbReference type="Gene3D" id="2.60.120.260">
    <property type="entry name" value="Galactose-binding domain-like"/>
    <property type="match status" value="2"/>
</dbReference>
<evidence type="ECO:0000256" key="6">
    <source>
        <dbReference type="ARBA" id="ARBA00022801"/>
    </source>
</evidence>
<dbReference type="OrthoDB" id="28413at2759"/>
<feature type="compositionally biased region" description="Low complexity" evidence="14">
    <location>
        <begin position="19"/>
        <end position="58"/>
    </location>
</feature>
<dbReference type="PROSITE" id="PS01182">
    <property type="entry name" value="GLYCOSYL_HYDROL_F35"/>
    <property type="match status" value="1"/>
</dbReference>
<dbReference type="PRINTS" id="PR00742">
    <property type="entry name" value="GLHYDRLASE35"/>
</dbReference>
<keyword evidence="6 12" id="KW-0378">Hydrolase</keyword>
<name>A0A4R0RQY8_9APHY</name>
<dbReference type="InterPro" id="IPR017853">
    <property type="entry name" value="GH"/>
</dbReference>
<dbReference type="GO" id="GO:0005975">
    <property type="term" value="P:carbohydrate metabolic process"/>
    <property type="evidence" value="ECO:0007669"/>
    <property type="project" value="InterPro"/>
</dbReference>
<keyword evidence="17" id="KW-1185">Reference proteome</keyword>
<keyword evidence="9" id="KW-0325">Glycoprotein</keyword>
<feature type="region of interest" description="Disordered" evidence="14">
    <location>
        <begin position="1"/>
        <end position="62"/>
    </location>
</feature>
<dbReference type="PANTHER" id="PTHR23421">
    <property type="entry name" value="BETA-GALACTOSIDASE RELATED"/>
    <property type="match status" value="1"/>
</dbReference>
<evidence type="ECO:0000256" key="12">
    <source>
        <dbReference type="RuleBase" id="RU000675"/>
    </source>
</evidence>
<dbReference type="Pfam" id="PF10435">
    <property type="entry name" value="BetaGal_dom2"/>
    <property type="match status" value="1"/>
</dbReference>
<dbReference type="InterPro" id="IPR025972">
    <property type="entry name" value="BetaGal_dom3"/>
</dbReference>
<dbReference type="InterPro" id="IPR031330">
    <property type="entry name" value="Gly_Hdrlase_35_cat"/>
</dbReference>